<reference evidence="8 9" key="1">
    <citation type="submission" date="2023-07" db="EMBL/GenBank/DDBJ databases">
        <title>Genomic Encyclopedia of Type Strains, Phase IV (KMG-IV): sequencing the most valuable type-strain genomes for metagenomic binning, comparative biology and taxonomic classification.</title>
        <authorList>
            <person name="Goeker M."/>
        </authorList>
    </citation>
    <scope>NUCLEOTIDE SEQUENCE [LARGE SCALE GENOMIC DNA]</scope>
    <source>
        <strain evidence="8 9">DSM 22616</strain>
    </source>
</reference>
<dbReference type="Pfam" id="PF07992">
    <property type="entry name" value="Pyr_redox_2"/>
    <property type="match status" value="1"/>
</dbReference>
<comment type="cofactor">
    <cofactor evidence="1">
        <name>FAD</name>
        <dbReference type="ChEBI" id="CHEBI:57692"/>
    </cofactor>
</comment>
<dbReference type="Proteomes" id="UP001236559">
    <property type="component" value="Unassembled WGS sequence"/>
</dbReference>
<keyword evidence="3" id="KW-0285">Flavoprotein</keyword>
<dbReference type="SUPFAM" id="SSF51905">
    <property type="entry name" value="FAD/NAD(P)-binding domain"/>
    <property type="match status" value="1"/>
</dbReference>
<evidence type="ECO:0000259" key="7">
    <source>
        <dbReference type="PROSITE" id="PS50206"/>
    </source>
</evidence>
<protein>
    <submittedName>
        <fullName evidence="8">NADPH-dependent 2,4-dienoyl-CoA reductase/sulfur reductase-like enzyme/rhodanese-related sulfurtransferase</fullName>
    </submittedName>
</protein>
<accession>A0ABU0AUW3</accession>
<comment type="similarity">
    <text evidence="2">Belongs to the class-III pyridine nucleotide-disulfide oxidoreductase family.</text>
</comment>
<dbReference type="PRINTS" id="PR00368">
    <property type="entry name" value="FADPNR"/>
</dbReference>
<gene>
    <name evidence="8" type="ORF">J2S72_001081</name>
</gene>
<dbReference type="InterPro" id="IPR004099">
    <property type="entry name" value="Pyr_nucl-diS_OxRdtase_dimer"/>
</dbReference>
<dbReference type="InterPro" id="IPR001763">
    <property type="entry name" value="Rhodanese-like_dom"/>
</dbReference>
<dbReference type="Gene3D" id="3.50.50.60">
    <property type="entry name" value="FAD/NAD(P)-binding domain"/>
    <property type="match status" value="2"/>
</dbReference>
<evidence type="ECO:0000256" key="5">
    <source>
        <dbReference type="ARBA" id="ARBA00023002"/>
    </source>
</evidence>
<name>A0ABU0AUW3_9FIRM</name>
<sequence>MSKKILIIGAVAGGASTAARLRRLDESAEIILIERGPYPSFSNCCLPYFLGGEIEDSKALLLMSPEKFKKQYNIEVRVENEALEINAEEKKVKIKDLKNNKEYFESYDKLVLATGADAVLPRSIKGIEGENVFPVKTVPHVEKIDQFIREKNVKDALVIGGGFIGLEVMENLKNRGLNVSLVEGQKQVMMPLDYEMAQILQKYILDENINLIVNDQVKEIEEDKVILQSGRQVKAQLVIAALGVKPNTKLAEGCGIELTERGSIKVNHNYQTSKEDIYALGDVIESHNFITGKNERLALAGPAQRQARAVADHIYNRNHNNKGVVRASAVKIFDLNVASVGLNERECLENKINYKYSFVIPSDRVGLMKKASPIFFKLIFEYPSGKILGAQAISKGMAVKRIDVISTLIQKNGSLEDLKELELCYAPPYGSAKDVVNQAALVGLNLLYEEFKQVPLTKVRELVENHECIIDVREKVEFEASHLIGAKNIPLSELRERLEEIPKDKKVYLHCRSSQRSYNALKCLQGHGYKEVYNIAGSFLGISLYEYYQDKVLGREKILTDYNFN</sequence>
<evidence type="ECO:0000256" key="4">
    <source>
        <dbReference type="ARBA" id="ARBA00022827"/>
    </source>
</evidence>
<dbReference type="InterPro" id="IPR050260">
    <property type="entry name" value="FAD-bd_OxRdtase"/>
</dbReference>
<organism evidence="8 9">
    <name type="scientific">Peptoniphilus koenoeneniae</name>
    <dbReference type="NCBI Taxonomy" id="507751"/>
    <lineage>
        <taxon>Bacteria</taxon>
        <taxon>Bacillati</taxon>
        <taxon>Bacillota</taxon>
        <taxon>Tissierellia</taxon>
        <taxon>Tissierellales</taxon>
        <taxon>Peptoniphilaceae</taxon>
        <taxon>Peptoniphilus</taxon>
    </lineage>
</organism>
<keyword evidence="9" id="KW-1185">Reference proteome</keyword>
<comment type="caution">
    <text evidence="8">The sequence shown here is derived from an EMBL/GenBank/DDBJ whole genome shotgun (WGS) entry which is preliminary data.</text>
</comment>
<evidence type="ECO:0000256" key="6">
    <source>
        <dbReference type="ARBA" id="ARBA00023284"/>
    </source>
</evidence>
<dbReference type="EMBL" id="JAUSTN010000005">
    <property type="protein sequence ID" value="MDQ0275057.1"/>
    <property type="molecule type" value="Genomic_DNA"/>
</dbReference>
<proteinExistence type="inferred from homology"/>
<dbReference type="SUPFAM" id="SSF52821">
    <property type="entry name" value="Rhodanese/Cell cycle control phosphatase"/>
    <property type="match status" value="1"/>
</dbReference>
<dbReference type="PRINTS" id="PR00411">
    <property type="entry name" value="PNDRDTASEI"/>
</dbReference>
<evidence type="ECO:0000256" key="2">
    <source>
        <dbReference type="ARBA" id="ARBA00009130"/>
    </source>
</evidence>
<dbReference type="InterPro" id="IPR016156">
    <property type="entry name" value="FAD/NAD-linked_Rdtase_dimer_sf"/>
</dbReference>
<evidence type="ECO:0000256" key="3">
    <source>
        <dbReference type="ARBA" id="ARBA00022630"/>
    </source>
</evidence>
<dbReference type="RefSeq" id="WP_023056061.1">
    <property type="nucleotide sequence ID" value="NZ_JAUSTN010000005.1"/>
</dbReference>
<dbReference type="SUPFAM" id="SSF55424">
    <property type="entry name" value="FAD/NAD-linked reductases, dimerisation (C-terminal) domain"/>
    <property type="match status" value="1"/>
</dbReference>
<dbReference type="CDD" id="cd00158">
    <property type="entry name" value="RHOD"/>
    <property type="match status" value="1"/>
</dbReference>
<dbReference type="PANTHER" id="PTHR43429">
    <property type="entry name" value="PYRIDINE NUCLEOTIDE-DISULFIDE OXIDOREDUCTASE DOMAIN-CONTAINING"/>
    <property type="match status" value="1"/>
</dbReference>
<evidence type="ECO:0000313" key="9">
    <source>
        <dbReference type="Proteomes" id="UP001236559"/>
    </source>
</evidence>
<feature type="domain" description="Rhodanese" evidence="7">
    <location>
        <begin position="463"/>
        <end position="551"/>
    </location>
</feature>
<dbReference type="InterPro" id="IPR036873">
    <property type="entry name" value="Rhodanese-like_dom_sf"/>
</dbReference>
<dbReference type="Pfam" id="PF02852">
    <property type="entry name" value="Pyr_redox_dim"/>
    <property type="match status" value="1"/>
</dbReference>
<dbReference type="PROSITE" id="PS50206">
    <property type="entry name" value="RHODANESE_3"/>
    <property type="match status" value="1"/>
</dbReference>
<dbReference type="SMART" id="SM00450">
    <property type="entry name" value="RHOD"/>
    <property type="match status" value="1"/>
</dbReference>
<dbReference type="PANTHER" id="PTHR43429:SF1">
    <property type="entry name" value="NAD(P)H SULFUR OXIDOREDUCTASE (COA-DEPENDENT)"/>
    <property type="match status" value="1"/>
</dbReference>
<keyword evidence="6" id="KW-0676">Redox-active center</keyword>
<keyword evidence="5" id="KW-0560">Oxidoreductase</keyword>
<keyword evidence="4" id="KW-0274">FAD</keyword>
<evidence type="ECO:0000256" key="1">
    <source>
        <dbReference type="ARBA" id="ARBA00001974"/>
    </source>
</evidence>
<dbReference type="InterPro" id="IPR036188">
    <property type="entry name" value="FAD/NAD-bd_sf"/>
</dbReference>
<dbReference type="Pfam" id="PF00581">
    <property type="entry name" value="Rhodanese"/>
    <property type="match status" value="1"/>
</dbReference>
<dbReference type="InterPro" id="IPR023753">
    <property type="entry name" value="FAD/NAD-binding_dom"/>
</dbReference>
<evidence type="ECO:0000313" key="8">
    <source>
        <dbReference type="EMBL" id="MDQ0275057.1"/>
    </source>
</evidence>
<dbReference type="Gene3D" id="3.40.250.10">
    <property type="entry name" value="Rhodanese-like domain"/>
    <property type="match status" value="1"/>
</dbReference>